<keyword evidence="13 14" id="KW-0998">Cell outer membrane</keyword>
<dbReference type="GO" id="GO:0009279">
    <property type="term" value="C:cell outer membrane"/>
    <property type="evidence" value="ECO:0007669"/>
    <property type="project" value="UniProtKB-SubCell"/>
</dbReference>
<feature type="signal peptide" evidence="17">
    <location>
        <begin position="1"/>
        <end position="29"/>
    </location>
</feature>
<keyword evidence="7 17" id="KW-0732">Signal</keyword>
<dbReference type="InterPro" id="IPR037066">
    <property type="entry name" value="Plug_dom_sf"/>
</dbReference>
<dbReference type="InterPro" id="IPR039426">
    <property type="entry name" value="TonB-dep_rcpt-like"/>
</dbReference>
<accession>A0A840L767</accession>
<evidence type="ECO:0000256" key="16">
    <source>
        <dbReference type="RuleBase" id="RU003357"/>
    </source>
</evidence>
<keyword evidence="4 14" id="KW-1134">Transmembrane beta strand</keyword>
<evidence type="ECO:0000256" key="1">
    <source>
        <dbReference type="ARBA" id="ARBA00004571"/>
    </source>
</evidence>
<evidence type="ECO:0000256" key="6">
    <source>
        <dbReference type="ARBA" id="ARBA00022692"/>
    </source>
</evidence>
<evidence type="ECO:0000256" key="9">
    <source>
        <dbReference type="ARBA" id="ARBA00023065"/>
    </source>
</evidence>
<dbReference type="InterPro" id="IPR010917">
    <property type="entry name" value="TonB_rcpt_CS"/>
</dbReference>
<evidence type="ECO:0000313" key="20">
    <source>
        <dbReference type="Proteomes" id="UP000562027"/>
    </source>
</evidence>
<reference evidence="19 20" key="1">
    <citation type="submission" date="2020-08" db="EMBL/GenBank/DDBJ databases">
        <title>Functional genomics of gut bacteria from endangered species of beetles.</title>
        <authorList>
            <person name="Carlos-Shanley C."/>
        </authorList>
    </citation>
    <scope>NUCLEOTIDE SEQUENCE [LARGE SCALE GENOMIC DNA]</scope>
    <source>
        <strain evidence="19 20">S00239</strain>
    </source>
</reference>
<sequence length="802" mass="86462">MRHPHLRLNPAPLTLAIALAISAPGLVHAQAAATDKPVAISIAAQPLDAALNELAAATGVPVAFSPTLVAGKKAPAVKGNLTPREAVNQLLSGSGLVATQEGGSMVIKAARSPGEQGATLPAVTVKASAMPHPDGSAASGYRVENASVGALGEKSLKDTPYSIEVYSRELMDNKQARSLADLTKGDASIGLLPDKTFARHQVNIRGLQQDSNSGNKLDGMNYSMPFGPNELPLELMEHVEVLKGAGGFLYGFGAPGGIINYVLKRPTDDPLRSLSTQVTDSGLALIHGDVGGRFGTDKAFGYRVNLAHEDGESYVKDNNSRRTAGSIALDWRITPDLVWRIDALAEHHLRTAGYFGVTPSAAGASDWSGNAEPPAPIDGSERIAPKWGRAYTEYETYGTDLSWRITPDWKLSLAYRTTEFGQEVKHPAYFFANAQGNYEIFAENFSRRFEDQHAQALLSGKLSTGPVHHDLTFGVSRTKSDDLISSRYETTFLGPGNLASPADFADPFANNVSLGEARSPFNLARRHEIFASDTLHLGADWDLIIGLRRAHLQQSSSWDTAFDKSATTPTLAAIFRPMQGLSLYGSYIEALEKGATAPTTAANAGELFPPLVSKQYEVGAKAEGREWAATAALFQLKKGLTYTTPDNVFTQNGEARYQGLELNGKFRLSQQWLVNASAMWLDATNQKTDGGALDGKRIRGTAREQASVYGEYRVTGLPLTLTAGTRYVGKRPVDDNGRWQVGSVTLFDAGARYETKWGNNPVTLRLNIDNLADKAYWITWPAQTTLIQGAPRTIKIGAQVYF</sequence>
<dbReference type="AlphaFoldDB" id="A0A840L767"/>
<keyword evidence="8" id="KW-0408">Iron</keyword>
<evidence type="ECO:0000256" key="15">
    <source>
        <dbReference type="PROSITE-ProRule" id="PRU10144"/>
    </source>
</evidence>
<evidence type="ECO:0000256" key="3">
    <source>
        <dbReference type="ARBA" id="ARBA00022448"/>
    </source>
</evidence>
<dbReference type="PROSITE" id="PS01156">
    <property type="entry name" value="TONB_DEPENDENT_REC_2"/>
    <property type="match status" value="1"/>
</dbReference>
<dbReference type="GO" id="GO:0015344">
    <property type="term" value="F:siderophore uptake transmembrane transporter activity"/>
    <property type="evidence" value="ECO:0007669"/>
    <property type="project" value="TreeGrafter"/>
</dbReference>
<dbReference type="SUPFAM" id="SSF56935">
    <property type="entry name" value="Porins"/>
    <property type="match status" value="1"/>
</dbReference>
<dbReference type="Proteomes" id="UP000562027">
    <property type="component" value="Unassembled WGS sequence"/>
</dbReference>
<keyword evidence="9" id="KW-0406">Ion transport</keyword>
<dbReference type="InterPro" id="IPR036942">
    <property type="entry name" value="Beta-barrel_TonB_sf"/>
</dbReference>
<evidence type="ECO:0000256" key="14">
    <source>
        <dbReference type="PROSITE-ProRule" id="PRU01360"/>
    </source>
</evidence>
<dbReference type="Pfam" id="PF07660">
    <property type="entry name" value="STN"/>
    <property type="match status" value="1"/>
</dbReference>
<dbReference type="PANTHER" id="PTHR32552:SF82">
    <property type="entry name" value="FCUA PROTEIN"/>
    <property type="match status" value="1"/>
</dbReference>
<comment type="similarity">
    <text evidence="2 14 16">Belongs to the TonB-dependent receptor family.</text>
</comment>
<dbReference type="InterPro" id="IPR011662">
    <property type="entry name" value="Secretin/TonB_short_N"/>
</dbReference>
<comment type="subcellular location">
    <subcellularLocation>
        <location evidence="1 14">Cell outer membrane</location>
        <topology evidence="1 14">Multi-pass membrane protein</topology>
    </subcellularLocation>
</comment>
<evidence type="ECO:0000256" key="11">
    <source>
        <dbReference type="ARBA" id="ARBA00023136"/>
    </source>
</evidence>
<evidence type="ECO:0000256" key="17">
    <source>
        <dbReference type="SAM" id="SignalP"/>
    </source>
</evidence>
<keyword evidence="12 19" id="KW-0675">Receptor</keyword>
<dbReference type="GO" id="GO:0038023">
    <property type="term" value="F:signaling receptor activity"/>
    <property type="evidence" value="ECO:0007669"/>
    <property type="project" value="InterPro"/>
</dbReference>
<dbReference type="SMART" id="SM00965">
    <property type="entry name" value="STN"/>
    <property type="match status" value="1"/>
</dbReference>
<keyword evidence="3 14" id="KW-0813">Transport</keyword>
<gene>
    <name evidence="19" type="ORF">HNP55_002950</name>
</gene>
<name>A0A840L767_9BURK</name>
<evidence type="ECO:0000256" key="5">
    <source>
        <dbReference type="ARBA" id="ARBA00022496"/>
    </source>
</evidence>
<dbReference type="Gene3D" id="2.170.130.10">
    <property type="entry name" value="TonB-dependent receptor, plug domain"/>
    <property type="match status" value="1"/>
</dbReference>
<feature type="chain" id="PRO_5032720282" evidence="17">
    <location>
        <begin position="30"/>
        <end position="802"/>
    </location>
</feature>
<dbReference type="CDD" id="cd01347">
    <property type="entry name" value="ligand_gated_channel"/>
    <property type="match status" value="1"/>
</dbReference>
<organism evidence="19 20">
    <name type="scientific">Roseateles oligotrophus</name>
    <dbReference type="NCBI Taxonomy" id="1769250"/>
    <lineage>
        <taxon>Bacteria</taxon>
        <taxon>Pseudomonadati</taxon>
        <taxon>Pseudomonadota</taxon>
        <taxon>Betaproteobacteria</taxon>
        <taxon>Burkholderiales</taxon>
        <taxon>Sphaerotilaceae</taxon>
        <taxon>Roseateles</taxon>
    </lineage>
</organism>
<dbReference type="PROSITE" id="PS52016">
    <property type="entry name" value="TONB_DEPENDENT_REC_3"/>
    <property type="match status" value="1"/>
</dbReference>
<evidence type="ECO:0000256" key="10">
    <source>
        <dbReference type="ARBA" id="ARBA00023077"/>
    </source>
</evidence>
<evidence type="ECO:0000256" key="12">
    <source>
        <dbReference type="ARBA" id="ARBA00023170"/>
    </source>
</evidence>
<dbReference type="Gene3D" id="3.55.50.30">
    <property type="match status" value="1"/>
</dbReference>
<evidence type="ECO:0000256" key="8">
    <source>
        <dbReference type="ARBA" id="ARBA00023004"/>
    </source>
</evidence>
<keyword evidence="20" id="KW-1185">Reference proteome</keyword>
<dbReference type="NCBIfam" id="TIGR01783">
    <property type="entry name" value="TonB-siderophor"/>
    <property type="match status" value="1"/>
</dbReference>
<evidence type="ECO:0000256" key="13">
    <source>
        <dbReference type="ARBA" id="ARBA00023237"/>
    </source>
</evidence>
<dbReference type="Pfam" id="PF00593">
    <property type="entry name" value="TonB_dep_Rec_b-barrel"/>
    <property type="match status" value="1"/>
</dbReference>
<evidence type="ECO:0000256" key="4">
    <source>
        <dbReference type="ARBA" id="ARBA00022452"/>
    </source>
</evidence>
<evidence type="ECO:0000259" key="18">
    <source>
        <dbReference type="SMART" id="SM00965"/>
    </source>
</evidence>
<keyword evidence="11 14" id="KW-0472">Membrane</keyword>
<feature type="domain" description="Secretin/TonB short N-terminal" evidence="18">
    <location>
        <begin position="60"/>
        <end position="110"/>
    </location>
</feature>
<dbReference type="Pfam" id="PF07715">
    <property type="entry name" value="Plug"/>
    <property type="match status" value="1"/>
</dbReference>
<keyword evidence="5" id="KW-0410">Iron transport</keyword>
<dbReference type="PANTHER" id="PTHR32552">
    <property type="entry name" value="FERRICHROME IRON RECEPTOR-RELATED"/>
    <property type="match status" value="1"/>
</dbReference>
<comment type="caution">
    <text evidence="19">The sequence shown here is derived from an EMBL/GenBank/DDBJ whole genome shotgun (WGS) entry which is preliminary data.</text>
</comment>
<evidence type="ECO:0000256" key="2">
    <source>
        <dbReference type="ARBA" id="ARBA00009810"/>
    </source>
</evidence>
<keyword evidence="6 14" id="KW-0812">Transmembrane</keyword>
<dbReference type="Gene3D" id="2.40.170.20">
    <property type="entry name" value="TonB-dependent receptor, beta-barrel domain"/>
    <property type="match status" value="1"/>
</dbReference>
<dbReference type="RefSeq" id="WP_184300672.1">
    <property type="nucleotide sequence ID" value="NZ_JACHLP010000005.1"/>
</dbReference>
<evidence type="ECO:0000256" key="7">
    <source>
        <dbReference type="ARBA" id="ARBA00022729"/>
    </source>
</evidence>
<protein>
    <submittedName>
        <fullName evidence="19">Iron complex outermembrane receptor protein</fullName>
    </submittedName>
</protein>
<dbReference type="InterPro" id="IPR012910">
    <property type="entry name" value="Plug_dom"/>
</dbReference>
<dbReference type="InterPro" id="IPR010105">
    <property type="entry name" value="TonB_sidphr_rcpt"/>
</dbReference>
<keyword evidence="10 16" id="KW-0798">TonB box</keyword>
<feature type="short sequence motif" description="TonB C-terminal box" evidence="15">
    <location>
        <begin position="785"/>
        <end position="802"/>
    </location>
</feature>
<dbReference type="InterPro" id="IPR000531">
    <property type="entry name" value="Beta-barrel_TonB"/>
</dbReference>
<dbReference type="GO" id="GO:0015891">
    <property type="term" value="P:siderophore transport"/>
    <property type="evidence" value="ECO:0007669"/>
    <property type="project" value="InterPro"/>
</dbReference>
<proteinExistence type="inferred from homology"/>
<evidence type="ECO:0000313" key="19">
    <source>
        <dbReference type="EMBL" id="MBB4844414.1"/>
    </source>
</evidence>
<dbReference type="EMBL" id="JACHLP010000005">
    <property type="protein sequence ID" value="MBB4844414.1"/>
    <property type="molecule type" value="Genomic_DNA"/>
</dbReference>